<dbReference type="CDD" id="cd01670">
    <property type="entry name" value="Death"/>
    <property type="match status" value="1"/>
</dbReference>
<dbReference type="Pfam" id="PF00531">
    <property type="entry name" value="Death"/>
    <property type="match status" value="1"/>
</dbReference>
<keyword evidence="6" id="KW-1185">Reference proteome</keyword>
<accession>A0ABN8NGV5</accession>
<dbReference type="Proteomes" id="UP001159405">
    <property type="component" value="Unassembled WGS sequence"/>
</dbReference>
<reference evidence="5 6" key="1">
    <citation type="submission" date="2022-05" db="EMBL/GenBank/DDBJ databases">
        <authorList>
            <consortium name="Genoscope - CEA"/>
            <person name="William W."/>
        </authorList>
    </citation>
    <scope>NUCLEOTIDE SEQUENCE [LARGE SCALE GENOMIC DNA]</scope>
</reference>
<evidence type="ECO:0000313" key="5">
    <source>
        <dbReference type="EMBL" id="CAH3107170.1"/>
    </source>
</evidence>
<dbReference type="Gene3D" id="1.10.533.10">
    <property type="entry name" value="Death Domain, Fas"/>
    <property type="match status" value="1"/>
</dbReference>
<dbReference type="PANTHER" id="PTHR46844:SF1">
    <property type="entry name" value="SLR5058 PROTEIN"/>
    <property type="match status" value="1"/>
</dbReference>
<organism evidence="5 6">
    <name type="scientific">Porites lobata</name>
    <dbReference type="NCBI Taxonomy" id="104759"/>
    <lineage>
        <taxon>Eukaryota</taxon>
        <taxon>Metazoa</taxon>
        <taxon>Cnidaria</taxon>
        <taxon>Anthozoa</taxon>
        <taxon>Hexacorallia</taxon>
        <taxon>Scleractinia</taxon>
        <taxon>Fungiina</taxon>
        <taxon>Poritidae</taxon>
        <taxon>Porites</taxon>
    </lineage>
</organism>
<dbReference type="PROSITE" id="PS50837">
    <property type="entry name" value="NACHT"/>
    <property type="match status" value="1"/>
</dbReference>
<dbReference type="Gene3D" id="2.60.220.30">
    <property type="match status" value="2"/>
</dbReference>
<dbReference type="Gene3D" id="3.40.50.300">
    <property type="entry name" value="P-loop containing nucleotide triphosphate hydrolases"/>
    <property type="match status" value="1"/>
</dbReference>
<dbReference type="PROSITE" id="PS50017">
    <property type="entry name" value="DEATH_DOMAIN"/>
    <property type="match status" value="1"/>
</dbReference>
<feature type="domain" description="NACHT" evidence="3">
    <location>
        <begin position="153"/>
        <end position="277"/>
    </location>
</feature>
<proteinExistence type="predicted"/>
<evidence type="ECO:0000259" key="2">
    <source>
        <dbReference type="PROSITE" id="PS50017"/>
    </source>
</evidence>
<dbReference type="SUPFAM" id="SSF52540">
    <property type="entry name" value="P-loop containing nucleoside triphosphate hydrolases"/>
    <property type="match status" value="1"/>
</dbReference>
<feature type="domain" description="ZU5" evidence="4">
    <location>
        <begin position="758"/>
        <end position="904"/>
    </location>
</feature>
<protein>
    <submittedName>
        <fullName evidence="5">Uncharacterized protein</fullName>
    </submittedName>
</protein>
<evidence type="ECO:0000256" key="1">
    <source>
        <dbReference type="SAM" id="MobiDB-lite"/>
    </source>
</evidence>
<dbReference type="InterPro" id="IPR027417">
    <property type="entry name" value="P-loop_NTPase"/>
</dbReference>
<dbReference type="SMART" id="SM00005">
    <property type="entry name" value="DEATH"/>
    <property type="match status" value="1"/>
</dbReference>
<feature type="region of interest" description="Disordered" evidence="1">
    <location>
        <begin position="1060"/>
        <end position="1080"/>
    </location>
</feature>
<dbReference type="EMBL" id="CALNXK010000019">
    <property type="protein sequence ID" value="CAH3107170.1"/>
    <property type="molecule type" value="Genomic_DNA"/>
</dbReference>
<name>A0ABN8NGV5_9CNID</name>
<feature type="domain" description="Death" evidence="2">
    <location>
        <begin position="1097"/>
        <end position="1153"/>
    </location>
</feature>
<sequence length="1173" mass="134670">MERNYRELLQQCQRDENSIKEKLDDITEDFRVFRQTFQEMQHDMVKHIMKEQGRLMDRIHEWDVSKTVTQKDRDDVGLTIAEHIDNIRQLYKVCERWVSPFPWSEDFYLPVEQIFARLTMFKREKNAEGTVIHEVNEMDEIFKPYEEKSTGAKRVLIEGNPGTGKTMYCGKIAYDWATRDSTSGDWLSKFQVVLLLKCRHIVGREFDLWQAIDDQLLPREIHKEEREELFKFVRDNQSKVLLVLDGFDELPQSQLPTFFEIIQGRILPGCNLLVTARHQGGIPIRKYFDFLLEIQEFTPQNAQEFVHKFFKGKDDLAEKLLLKVKEDKNLQEIMFNPLNSALLCLICEEFEGNFPKNSTRLYLEIVHCILKIFNKKNGLPVNEDLLAVYKDQLKQLGSVALNGLLRREKYFDERRLGNSLELLGFGFLSAHPGDSKLRPCLYYSFLHTIFQQLFAAFFLSCHVVEEKISVEKIANNEIYLDKLKQVLLFTCGILAIQEKEKAVTLIKFLMEKGKKGDAVAGFVVMECFEECRKENGDLDEELAVMELNFKGQVTGLVETAADLSQGEFDVPEEEFSKTMIRKECHQFHLEGSPMQEEQDKTVIYEGTLRSEQSRDLYPTAGALSLTFPFNSVSVPTSIVVYKWKHTARSPPLHDHEAVVSNVIEIAANEGQGFKFNVAVQLFLCHSAPDLAGYEVVIKKHTDTENNIWEEVAGTEDLQDHSDISEYPSLMEVEDWYLPVAQADITECSTYAVVCRLKSSPSYTITSYGGSFNHPCYPGVTVTIPKNAVARKTRVSLELKVHEVPRGEFEGQDLWFGPVLRINCSHVVSFAKLVTVQLPVSLRGEQKEIGNTSKCRVRVLFLRSRGEHKEWTEITGDLLDPASFDGKFVRFQVDHFSGYWVFLDGRNEDSSVPENVGRLSQNMYIRPYFLAYFSPGSRNEIIILVCCPYHLRKDFLKELKDDPDITSKPSEVSSSEPMRPWLDKAFIFVTGGVCPHDPKDQGALFLVVDCHSPVIKNLRVRVVEEDPIANVEFRSIESPTEECLLGKLYLTIPRLRLERPAADEPRQPAAKKARKMTEGDFRPGPVDDYDLQGLSLKLGNSWQALAWRLGFEKADIDGFNTSKETYTEKQLAMLQKWKQRLGSDATYEVLGDALCHEFVGRKDLAEMFCLIHSV</sequence>
<evidence type="ECO:0000313" key="6">
    <source>
        <dbReference type="Proteomes" id="UP001159405"/>
    </source>
</evidence>
<dbReference type="InterPro" id="IPR000488">
    <property type="entry name" value="Death_dom"/>
</dbReference>
<evidence type="ECO:0000259" key="3">
    <source>
        <dbReference type="PROSITE" id="PS50837"/>
    </source>
</evidence>
<gene>
    <name evidence="5" type="ORF">PLOB_00014809</name>
</gene>
<dbReference type="PANTHER" id="PTHR46844">
    <property type="entry name" value="SLR5058 PROTEIN"/>
    <property type="match status" value="1"/>
</dbReference>
<dbReference type="Pfam" id="PF05729">
    <property type="entry name" value="NACHT"/>
    <property type="match status" value="1"/>
</dbReference>
<dbReference type="InterPro" id="IPR000906">
    <property type="entry name" value="ZU5_dom"/>
</dbReference>
<dbReference type="InterPro" id="IPR007111">
    <property type="entry name" value="NACHT_NTPase"/>
</dbReference>
<dbReference type="PROSITE" id="PS51145">
    <property type="entry name" value="ZU5"/>
    <property type="match status" value="1"/>
</dbReference>
<dbReference type="SUPFAM" id="SSF47986">
    <property type="entry name" value="DEATH domain"/>
    <property type="match status" value="1"/>
</dbReference>
<comment type="caution">
    <text evidence="5">The sequence shown here is derived from an EMBL/GenBank/DDBJ whole genome shotgun (WGS) entry which is preliminary data.</text>
</comment>
<dbReference type="InterPro" id="IPR011029">
    <property type="entry name" value="DEATH-like_dom_sf"/>
</dbReference>
<evidence type="ECO:0000259" key="4">
    <source>
        <dbReference type="PROSITE" id="PS51145"/>
    </source>
</evidence>